<keyword evidence="3" id="KW-1185">Reference proteome</keyword>
<dbReference type="AlphaFoldDB" id="A0AAD9XXM3"/>
<evidence type="ECO:0000313" key="2">
    <source>
        <dbReference type="EMBL" id="KAK2728413.1"/>
    </source>
</evidence>
<reference evidence="2" key="1">
    <citation type="submission" date="2023-02" db="EMBL/GenBank/DDBJ databases">
        <title>Colletotrichum kahawae CIFC_Que2 genome sequencing and assembly.</title>
        <authorList>
            <person name="Baroncelli R."/>
        </authorList>
    </citation>
    <scope>NUCLEOTIDE SEQUENCE</scope>
    <source>
        <strain evidence="2">CIFC_Que2</strain>
    </source>
</reference>
<feature type="compositionally biased region" description="Low complexity" evidence="1">
    <location>
        <begin position="87"/>
        <end position="96"/>
    </location>
</feature>
<proteinExistence type="predicted"/>
<accession>A0AAD9XXM3</accession>
<dbReference type="EMBL" id="VYYT01000881">
    <property type="protein sequence ID" value="KAK2728413.1"/>
    <property type="molecule type" value="Genomic_DNA"/>
</dbReference>
<evidence type="ECO:0000256" key="1">
    <source>
        <dbReference type="SAM" id="MobiDB-lite"/>
    </source>
</evidence>
<feature type="region of interest" description="Disordered" evidence="1">
    <location>
        <begin position="75"/>
        <end position="123"/>
    </location>
</feature>
<evidence type="ECO:0000313" key="3">
    <source>
        <dbReference type="Proteomes" id="UP001281614"/>
    </source>
</evidence>
<comment type="caution">
    <text evidence="2">The sequence shown here is derived from an EMBL/GenBank/DDBJ whole genome shotgun (WGS) entry which is preliminary data.</text>
</comment>
<sequence>MCYYRLAIYGCKHTIYGRKMASCKVQQDFLSGKRALECTKKNAHSLQTLRLDSDCEKCRKLDELQLRTKQALQELREGREGSRGIAGSSMQDSLVDSSDDVTSDLGSPGAPTCDDTANTSHDV</sequence>
<organism evidence="2 3">
    <name type="scientific">Colletotrichum kahawae</name>
    <name type="common">Coffee berry disease fungus</name>
    <dbReference type="NCBI Taxonomy" id="34407"/>
    <lineage>
        <taxon>Eukaryota</taxon>
        <taxon>Fungi</taxon>
        <taxon>Dikarya</taxon>
        <taxon>Ascomycota</taxon>
        <taxon>Pezizomycotina</taxon>
        <taxon>Sordariomycetes</taxon>
        <taxon>Hypocreomycetidae</taxon>
        <taxon>Glomerellales</taxon>
        <taxon>Glomerellaceae</taxon>
        <taxon>Colletotrichum</taxon>
        <taxon>Colletotrichum gloeosporioides species complex</taxon>
    </lineage>
</organism>
<protein>
    <submittedName>
        <fullName evidence="2">Transcription initiation factor IIF</fullName>
    </submittedName>
</protein>
<name>A0AAD9XXM3_COLKA</name>
<dbReference type="Proteomes" id="UP001281614">
    <property type="component" value="Unassembled WGS sequence"/>
</dbReference>
<gene>
    <name evidence="2" type="ORF">CKAH01_11002</name>
</gene>